<proteinExistence type="inferred from homology"/>
<dbReference type="InterPro" id="IPR003591">
    <property type="entry name" value="Leu-rich_rpt_typical-subtyp"/>
</dbReference>
<feature type="transmembrane region" description="Helical" evidence="11">
    <location>
        <begin position="599"/>
        <end position="622"/>
    </location>
</feature>
<evidence type="ECO:0000256" key="1">
    <source>
        <dbReference type="ARBA" id="ARBA00004479"/>
    </source>
</evidence>
<dbReference type="PROSITE" id="PS51450">
    <property type="entry name" value="LRR"/>
    <property type="match status" value="2"/>
</dbReference>
<dbReference type="GO" id="GO:0004888">
    <property type="term" value="F:transmembrane signaling receptor activity"/>
    <property type="evidence" value="ECO:0007669"/>
    <property type="project" value="InterPro"/>
</dbReference>
<dbReference type="InterPro" id="IPR017241">
    <property type="entry name" value="Toll-like_receptor"/>
</dbReference>
<dbReference type="Gene3D" id="3.40.50.10140">
    <property type="entry name" value="Toll/interleukin-1 receptor homology (TIR) domain"/>
    <property type="match status" value="1"/>
</dbReference>
<organism evidence="13 14">
    <name type="scientific">Lymnaea stagnalis</name>
    <name type="common">Great pond snail</name>
    <name type="synonym">Helix stagnalis</name>
    <dbReference type="NCBI Taxonomy" id="6523"/>
    <lineage>
        <taxon>Eukaryota</taxon>
        <taxon>Metazoa</taxon>
        <taxon>Spiralia</taxon>
        <taxon>Lophotrochozoa</taxon>
        <taxon>Mollusca</taxon>
        <taxon>Gastropoda</taxon>
        <taxon>Heterobranchia</taxon>
        <taxon>Euthyneura</taxon>
        <taxon>Panpulmonata</taxon>
        <taxon>Hygrophila</taxon>
        <taxon>Lymnaeoidea</taxon>
        <taxon>Lymnaeidae</taxon>
        <taxon>Lymnaea</taxon>
    </lineage>
</organism>
<dbReference type="AlphaFoldDB" id="A0AAV2HX72"/>
<evidence type="ECO:0000313" key="14">
    <source>
        <dbReference type="Proteomes" id="UP001497497"/>
    </source>
</evidence>
<evidence type="ECO:0000256" key="10">
    <source>
        <dbReference type="ARBA" id="ARBA00023180"/>
    </source>
</evidence>
<reference evidence="13 14" key="1">
    <citation type="submission" date="2024-04" db="EMBL/GenBank/DDBJ databases">
        <authorList>
            <consortium name="Genoscope - CEA"/>
            <person name="William W."/>
        </authorList>
    </citation>
    <scope>NUCLEOTIDE SEQUENCE [LARGE SCALE GENOMIC DNA]</scope>
</reference>
<accession>A0AAV2HX72</accession>
<dbReference type="InterPro" id="IPR035897">
    <property type="entry name" value="Toll_tir_struct_dom_sf"/>
</dbReference>
<dbReference type="InterPro" id="IPR000157">
    <property type="entry name" value="TIR_dom"/>
</dbReference>
<dbReference type="Pfam" id="PF01582">
    <property type="entry name" value="TIR"/>
    <property type="match status" value="1"/>
</dbReference>
<evidence type="ECO:0000313" key="13">
    <source>
        <dbReference type="EMBL" id="CAL1538122.1"/>
    </source>
</evidence>
<dbReference type="InterPro" id="IPR001611">
    <property type="entry name" value="Leu-rich_rpt"/>
</dbReference>
<evidence type="ECO:0000256" key="8">
    <source>
        <dbReference type="ARBA" id="ARBA00023136"/>
    </source>
</evidence>
<comment type="subcellular location">
    <subcellularLocation>
        <location evidence="1">Membrane</location>
        <topology evidence="1">Single-pass type I membrane protein</topology>
    </subcellularLocation>
</comment>
<evidence type="ECO:0000256" key="6">
    <source>
        <dbReference type="ARBA" id="ARBA00022737"/>
    </source>
</evidence>
<evidence type="ECO:0000256" key="9">
    <source>
        <dbReference type="ARBA" id="ARBA00023170"/>
    </source>
</evidence>
<name>A0AAV2HX72_LYMST</name>
<keyword evidence="3" id="KW-0433">Leucine-rich repeat</keyword>
<dbReference type="InterPro" id="IPR032675">
    <property type="entry name" value="LRR_dom_sf"/>
</dbReference>
<dbReference type="SMART" id="SM00369">
    <property type="entry name" value="LRR_TYP"/>
    <property type="match status" value="8"/>
</dbReference>
<keyword evidence="14" id="KW-1185">Reference proteome</keyword>
<evidence type="ECO:0000256" key="11">
    <source>
        <dbReference type="SAM" id="Phobius"/>
    </source>
</evidence>
<evidence type="ECO:0000256" key="5">
    <source>
        <dbReference type="ARBA" id="ARBA00022729"/>
    </source>
</evidence>
<evidence type="ECO:0000256" key="3">
    <source>
        <dbReference type="ARBA" id="ARBA00022614"/>
    </source>
</evidence>
<dbReference type="Proteomes" id="UP001497497">
    <property type="component" value="Unassembled WGS sequence"/>
</dbReference>
<dbReference type="SUPFAM" id="SSF52200">
    <property type="entry name" value="Toll/Interleukin receptor TIR domain"/>
    <property type="match status" value="1"/>
</dbReference>
<comment type="similarity">
    <text evidence="2">Belongs to the Toll-like receptor family.</text>
</comment>
<evidence type="ECO:0000256" key="7">
    <source>
        <dbReference type="ARBA" id="ARBA00022989"/>
    </source>
</evidence>
<evidence type="ECO:0000256" key="2">
    <source>
        <dbReference type="ARBA" id="ARBA00009634"/>
    </source>
</evidence>
<gene>
    <name evidence="13" type="ORF">GSLYS_00011943001</name>
</gene>
<evidence type="ECO:0000256" key="4">
    <source>
        <dbReference type="ARBA" id="ARBA00022692"/>
    </source>
</evidence>
<comment type="caution">
    <text evidence="13">The sequence shown here is derived from an EMBL/GenBank/DDBJ whole genome shotgun (WGS) entry which is preliminary data.</text>
</comment>
<dbReference type="Gene3D" id="3.80.10.10">
    <property type="entry name" value="Ribonuclease Inhibitor"/>
    <property type="match status" value="3"/>
</dbReference>
<dbReference type="PANTHER" id="PTHR24365">
    <property type="entry name" value="TOLL-LIKE RECEPTOR"/>
    <property type="match status" value="1"/>
</dbReference>
<feature type="non-terminal residue" evidence="13">
    <location>
        <position position="1"/>
    </location>
</feature>
<dbReference type="EMBL" id="CAXITT010000286">
    <property type="protein sequence ID" value="CAL1538122.1"/>
    <property type="molecule type" value="Genomic_DNA"/>
</dbReference>
<sequence>LTEIPGRLSPDITFLNLSNNAIASIPNGAFLPYSKLNILILEANNLSDLHPDSFVGLENLKYLNLRNNHLKMPDAFPKGVFRPLTSLMYLNIQMNNRWGMATDAAYPETELVHLGSLRVLCIDGLSNQTFGEGFRNMTSLRSLVMSGFDGLCDLATVRNGTFEHLGQITTLVISNCSIHPNSLPDDIFVPLTRLFSLDIQDNHKMGFISLKRVMSPLKNSNLRFLFANAIISRYSLAITVNTPLVEMLPKSLVYLEARENCFESVDPEIFPKLPKLLRYLDVGNNRLIFGDYLQNLTWMKNLQTLMLNGETFLTNIPRRFEHMDGFTGLPQLKGTEVGDVGRNTEIANLVLHLPPMLPKCSQANLDDFFSSFKLCSVNNSLRYIDVGENYFPNIKGPFTGLQKLEHLDLSLSFVQHFGREYFKNFPSLTSLFLDNNLLNKYLNNVYPGNVTVLGYLRNLTFLELSYNRITSLPYNVFEGLDKLQYLYLDGNLMRNFDVEISHMKSLALLSMRSGGFTTLPGHVRQHIDSLEGVFVDLAFNAIHCDCHNIDFLRWMVKSKAFDATFQNYSCVYPDSSSKYIHDAYEQDLRLLEKQCAQNYPIFLAVTGSTLLILGVITFGIVYRFRWKLRYLYYAAYLRLKSADQQEQSEQYRYDVFVSYTYKDEQFVLSELMPELRNRGLRLLVHGRDFVAGDFIASNIVTAVKESRKTLVVLTRNLLASTWCNYELQMSNKESVHTGRQILVFLLKESISTRELGAELTYHIRNSTYIMDPRSEGVVEEAVVEQFWSKLAMDLKR</sequence>
<keyword evidence="8 11" id="KW-0472">Membrane</keyword>
<evidence type="ECO:0000259" key="12">
    <source>
        <dbReference type="PROSITE" id="PS50104"/>
    </source>
</evidence>
<dbReference type="SMART" id="SM00255">
    <property type="entry name" value="TIR"/>
    <property type="match status" value="1"/>
</dbReference>
<feature type="domain" description="TIR" evidence="12">
    <location>
        <begin position="651"/>
        <end position="794"/>
    </location>
</feature>
<dbReference type="Pfam" id="PF13855">
    <property type="entry name" value="LRR_8"/>
    <property type="match status" value="3"/>
</dbReference>
<keyword evidence="9" id="KW-0675">Receptor</keyword>
<dbReference type="PANTHER" id="PTHR24365:SF541">
    <property type="entry name" value="PROTEIN TOLL-RELATED"/>
    <property type="match status" value="1"/>
</dbReference>
<keyword evidence="10" id="KW-0325">Glycoprotein</keyword>
<dbReference type="GO" id="GO:0006955">
    <property type="term" value="P:immune response"/>
    <property type="evidence" value="ECO:0007669"/>
    <property type="project" value="InterPro"/>
</dbReference>
<keyword evidence="4 11" id="KW-0812">Transmembrane</keyword>
<dbReference type="SUPFAM" id="SSF52058">
    <property type="entry name" value="L domain-like"/>
    <property type="match status" value="2"/>
</dbReference>
<keyword evidence="5" id="KW-0732">Signal</keyword>
<dbReference type="GO" id="GO:0005886">
    <property type="term" value="C:plasma membrane"/>
    <property type="evidence" value="ECO:0007669"/>
    <property type="project" value="TreeGrafter"/>
</dbReference>
<dbReference type="PIRSF" id="PIRSF037595">
    <property type="entry name" value="Toll-like_receptor"/>
    <property type="match status" value="1"/>
</dbReference>
<protein>
    <recommendedName>
        <fullName evidence="12">TIR domain-containing protein</fullName>
    </recommendedName>
</protein>
<dbReference type="PROSITE" id="PS50104">
    <property type="entry name" value="TIR"/>
    <property type="match status" value="1"/>
</dbReference>
<dbReference type="GO" id="GO:0002224">
    <property type="term" value="P:toll-like receptor signaling pathway"/>
    <property type="evidence" value="ECO:0007669"/>
    <property type="project" value="InterPro"/>
</dbReference>
<keyword evidence="6" id="KW-0677">Repeat</keyword>
<keyword evidence="7 11" id="KW-1133">Transmembrane helix</keyword>